<keyword evidence="11" id="KW-1185">Reference proteome</keyword>
<proteinExistence type="inferred from homology"/>
<evidence type="ECO:0000256" key="4">
    <source>
        <dbReference type="ARBA" id="ARBA00022618"/>
    </source>
</evidence>
<evidence type="ECO:0000256" key="8">
    <source>
        <dbReference type="SAM" id="MobiDB-lite"/>
    </source>
</evidence>
<reference evidence="10 11" key="2">
    <citation type="submission" date="2018-11" db="EMBL/GenBank/DDBJ databases">
        <authorList>
            <consortium name="Pathogen Informatics"/>
        </authorList>
    </citation>
    <scope>NUCLEOTIDE SEQUENCE [LARGE SCALE GENOMIC DNA]</scope>
</reference>
<evidence type="ECO:0000256" key="3">
    <source>
        <dbReference type="ARBA" id="ARBA00022454"/>
    </source>
</evidence>
<feature type="region of interest" description="Disordered" evidence="8">
    <location>
        <begin position="1"/>
        <end position="51"/>
    </location>
</feature>
<evidence type="ECO:0000313" key="12">
    <source>
        <dbReference type="WBParaSite" id="NBR_0001693601-mRNA-1"/>
    </source>
</evidence>
<keyword evidence="7" id="KW-0131">Cell cycle</keyword>
<dbReference type="InterPro" id="IPR016024">
    <property type="entry name" value="ARM-type_fold"/>
</dbReference>
<dbReference type="OMA" id="IMIVSAM"/>
<dbReference type="AlphaFoldDB" id="A0A158R2V4"/>
<evidence type="ECO:0000256" key="5">
    <source>
        <dbReference type="ARBA" id="ARBA00022776"/>
    </source>
</evidence>
<feature type="compositionally biased region" description="Polar residues" evidence="8">
    <location>
        <begin position="946"/>
        <end position="962"/>
    </location>
</feature>
<evidence type="ECO:0000256" key="6">
    <source>
        <dbReference type="ARBA" id="ARBA00023067"/>
    </source>
</evidence>
<dbReference type="SUPFAM" id="SSF48371">
    <property type="entry name" value="ARM repeat"/>
    <property type="match status" value="1"/>
</dbReference>
<dbReference type="PANTHER" id="PTHR14418">
    <property type="entry name" value="CONDENSIN COMPLEX SUBUNIT 3-RELATED"/>
    <property type="match status" value="1"/>
</dbReference>
<evidence type="ECO:0000313" key="10">
    <source>
        <dbReference type="EMBL" id="VDL80550.1"/>
    </source>
</evidence>
<dbReference type="PANTHER" id="PTHR14418:SF5">
    <property type="entry name" value="CONDENSIN COMPLEX SUBUNIT 3"/>
    <property type="match status" value="1"/>
</dbReference>
<feature type="compositionally biased region" description="Polar residues" evidence="8">
    <location>
        <begin position="21"/>
        <end position="35"/>
    </location>
</feature>
<dbReference type="STRING" id="27835.A0A158R2V4"/>
<dbReference type="WBParaSite" id="NBR_0001693601-mRNA-1">
    <property type="protein sequence ID" value="NBR_0001693601-mRNA-1"/>
    <property type="gene ID" value="NBR_0001693601"/>
</dbReference>
<feature type="region of interest" description="Disordered" evidence="8">
    <location>
        <begin position="909"/>
        <end position="970"/>
    </location>
</feature>
<comment type="subcellular location">
    <subcellularLocation>
        <location evidence="1">Chromosome</location>
    </subcellularLocation>
</comment>
<protein>
    <submittedName>
        <fullName evidence="12">Cnd3 domain-containing protein</fullName>
    </submittedName>
</protein>
<dbReference type="Proteomes" id="UP000271162">
    <property type="component" value="Unassembled WGS sequence"/>
</dbReference>
<evidence type="ECO:0000313" key="11">
    <source>
        <dbReference type="Proteomes" id="UP000271162"/>
    </source>
</evidence>
<comment type="similarity">
    <text evidence="2">Belongs to the CND3 (condensin subunit 3) family.</text>
</comment>
<keyword evidence="4" id="KW-0132">Cell division</keyword>
<dbReference type="Pfam" id="PF12719">
    <property type="entry name" value="Cnd3"/>
    <property type="match status" value="1"/>
</dbReference>
<dbReference type="GO" id="GO:0000793">
    <property type="term" value="C:condensed chromosome"/>
    <property type="evidence" value="ECO:0007669"/>
    <property type="project" value="TreeGrafter"/>
</dbReference>
<keyword evidence="3" id="KW-0158">Chromosome</keyword>
<keyword evidence="5" id="KW-0498">Mitosis</keyword>
<sequence length="1004" mass="114098">MPRRKQRKVSPIQEQEERSRSTSPELGFQDTSNCPAENVVKQPITPKKRGPPIRTDEANIIAYMEEKITNTFETAYNLTCETAGNKYASEMLLAAFKKIGVRNAAAKERLKTVFFEKFLYRLSFMVESLTLLENRLKVFRFLAKFSANQFWKGTPDFIDCLTEFCETLSFCEDAAVRQNICTIVGFVLKELRNGSSTENEVDTTRIKRKLYAVMLDRQLDKIVAVRAEVIKSVAEIQDDEIPNDFVEALERSPKDVILMGFRDVAVDCRLTAIFALNTVIPSHCDYLIELACSDPICKVRAAAVRQISRIRPTFLTEKQRMVLLRGIIFDDDPSIMETVCTTLIPEWISFVHREQQRKNKRKSGVLSRRGAGRVEIKQEVNDDLSDAHQIKSDHGMGAAAQGFLAMMDFCDAPEAELIARTVLFTIFDVIREQLQMADKNLTHFVSSLVNDNTFPEVLSTHNYRNFLDERLSRTDHAQYAFFWRVLMEYCCDRAAAEPERIECIYMLAPPIPSMDEWRRLLLHLLRDKSLSKELTDCIMIDLAETFFDGKPDQFLVAICDVTAEAIRLSEETDENHEPLSTPKALKAIDDQCQPDTNNMRYCIQLIHSMLRTGLFDKFTVLLRKLYDEIIVRCFSSVNTKVRTWAIEVAAILATLEESLVREVLSKAEDALKDGDEDVKLSATNIITDLIAVYGYRNILKRREDRAPEADQPRFFVDFLLDVIKNKSSSPALAFKSCECAAKIVLLESLSREEFPSDEIIVALIFRKNQLVMIEAFHRLMAQIRSDYETNVYVNLEIDAALSLVIGCTQYHILKGAPDKEKGPVQPIFLRELLDYQLKHPDDVCSSLYWQTAAALDLEQFPVSDLEEAEKQALSLIEKFVRCVENAIHAGSFKDVEDAERGDCLTELRTSRTGRPGTARGRRRTPRTVPNTPIGSARTVSSRKKTASTVKKSTQQVLTGNRTPSPPPLATSLVTPIARTRPVLSRSAKATAATKTRRWLFEQNE</sequence>
<evidence type="ECO:0000256" key="1">
    <source>
        <dbReference type="ARBA" id="ARBA00004286"/>
    </source>
</evidence>
<organism evidence="12">
    <name type="scientific">Nippostrongylus brasiliensis</name>
    <name type="common">Rat hookworm</name>
    <dbReference type="NCBI Taxonomy" id="27835"/>
    <lineage>
        <taxon>Eukaryota</taxon>
        <taxon>Metazoa</taxon>
        <taxon>Ecdysozoa</taxon>
        <taxon>Nematoda</taxon>
        <taxon>Chromadorea</taxon>
        <taxon>Rhabditida</taxon>
        <taxon>Rhabditina</taxon>
        <taxon>Rhabditomorpha</taxon>
        <taxon>Strongyloidea</taxon>
        <taxon>Heligmosomidae</taxon>
        <taxon>Nippostrongylus</taxon>
    </lineage>
</organism>
<dbReference type="InterPro" id="IPR025977">
    <property type="entry name" value="Cnd3_C"/>
</dbReference>
<keyword evidence="6" id="KW-0226">DNA condensation</keyword>
<evidence type="ECO:0000259" key="9">
    <source>
        <dbReference type="Pfam" id="PF12719"/>
    </source>
</evidence>
<evidence type="ECO:0000256" key="2">
    <source>
        <dbReference type="ARBA" id="ARBA00006533"/>
    </source>
</evidence>
<gene>
    <name evidence="10" type="ORF">NBR_LOCUS16937</name>
</gene>
<feature type="domain" description="Nuclear condensin complex subunit 3 C-terminal" evidence="9">
    <location>
        <begin position="602"/>
        <end position="764"/>
    </location>
</feature>
<dbReference type="EMBL" id="UYSL01022474">
    <property type="protein sequence ID" value="VDL80550.1"/>
    <property type="molecule type" value="Genomic_DNA"/>
</dbReference>
<reference evidence="12" key="1">
    <citation type="submission" date="2016-04" db="UniProtKB">
        <authorList>
            <consortium name="WormBaseParasite"/>
        </authorList>
    </citation>
    <scope>IDENTIFICATION</scope>
</reference>
<dbReference type="InterPro" id="IPR011989">
    <property type="entry name" value="ARM-like"/>
</dbReference>
<dbReference type="GO" id="GO:0051301">
    <property type="term" value="P:cell division"/>
    <property type="evidence" value="ECO:0007669"/>
    <property type="project" value="UniProtKB-KW"/>
</dbReference>
<dbReference type="GO" id="GO:0005737">
    <property type="term" value="C:cytoplasm"/>
    <property type="evidence" value="ECO:0007669"/>
    <property type="project" value="TreeGrafter"/>
</dbReference>
<dbReference type="InterPro" id="IPR027165">
    <property type="entry name" value="CND3"/>
</dbReference>
<evidence type="ECO:0000256" key="7">
    <source>
        <dbReference type="ARBA" id="ARBA00023306"/>
    </source>
</evidence>
<name>A0A158R2V4_NIPBR</name>
<dbReference type="GO" id="GO:0000796">
    <property type="term" value="C:condensin complex"/>
    <property type="evidence" value="ECO:0007669"/>
    <property type="project" value="InterPro"/>
</dbReference>
<dbReference type="GO" id="GO:0007076">
    <property type="term" value="P:mitotic chromosome condensation"/>
    <property type="evidence" value="ECO:0007669"/>
    <property type="project" value="InterPro"/>
</dbReference>
<accession>A0A158R2V4</accession>
<dbReference type="Gene3D" id="1.25.10.10">
    <property type="entry name" value="Leucine-rich Repeat Variant"/>
    <property type="match status" value="2"/>
</dbReference>